<reference evidence="1" key="1">
    <citation type="submission" date="2022-02" db="EMBL/GenBank/DDBJ databases">
        <title>Plant Genome Project.</title>
        <authorList>
            <person name="Zhang R.-G."/>
        </authorList>
    </citation>
    <scope>NUCLEOTIDE SEQUENCE</scope>
    <source>
        <strain evidence="1">AT1</strain>
    </source>
</reference>
<dbReference type="Proteomes" id="UP001062846">
    <property type="component" value="Chromosome 5"/>
</dbReference>
<comment type="caution">
    <text evidence="1">The sequence shown here is derived from an EMBL/GenBank/DDBJ whole genome shotgun (WGS) entry which is preliminary data.</text>
</comment>
<name>A0ACC0NNH4_RHOML</name>
<evidence type="ECO:0000313" key="2">
    <source>
        <dbReference type="Proteomes" id="UP001062846"/>
    </source>
</evidence>
<sequence length="178" mass="20678">MATINSHEASPWTTSRWSYDAYLSFKGVDTPHRFTYHLYSALMIKGLSTFRDDAELERGEDIMPKLQKAIEGPRVSIIVLSNKYASLRWCLEELVMILKCRSTTGYIVLPVFYNVDPSEVRTQTGSFKEAFMRHERRIEMEMGEQKEYLKGKVQEWRMALKEVADLGGIQFSPNIFYS</sequence>
<proteinExistence type="predicted"/>
<gene>
    <name evidence="1" type="ORF">RHMOL_Rhmol05G0091900</name>
</gene>
<evidence type="ECO:0000313" key="1">
    <source>
        <dbReference type="EMBL" id="KAI8554349.1"/>
    </source>
</evidence>
<organism evidence="1 2">
    <name type="scientific">Rhododendron molle</name>
    <name type="common">Chinese azalea</name>
    <name type="synonym">Azalea mollis</name>
    <dbReference type="NCBI Taxonomy" id="49168"/>
    <lineage>
        <taxon>Eukaryota</taxon>
        <taxon>Viridiplantae</taxon>
        <taxon>Streptophyta</taxon>
        <taxon>Embryophyta</taxon>
        <taxon>Tracheophyta</taxon>
        <taxon>Spermatophyta</taxon>
        <taxon>Magnoliopsida</taxon>
        <taxon>eudicotyledons</taxon>
        <taxon>Gunneridae</taxon>
        <taxon>Pentapetalae</taxon>
        <taxon>asterids</taxon>
        <taxon>Ericales</taxon>
        <taxon>Ericaceae</taxon>
        <taxon>Ericoideae</taxon>
        <taxon>Rhodoreae</taxon>
        <taxon>Rhododendron</taxon>
    </lineage>
</organism>
<keyword evidence="2" id="KW-1185">Reference proteome</keyword>
<dbReference type="EMBL" id="CM046392">
    <property type="protein sequence ID" value="KAI8554349.1"/>
    <property type="molecule type" value="Genomic_DNA"/>
</dbReference>
<accession>A0ACC0NNH4</accession>
<protein>
    <submittedName>
        <fullName evidence="1">Uncharacterized protein</fullName>
    </submittedName>
</protein>